<evidence type="ECO:0000313" key="2">
    <source>
        <dbReference type="Proteomes" id="UP000240317"/>
    </source>
</evidence>
<dbReference type="Proteomes" id="UP000240317">
    <property type="component" value="Unassembled WGS sequence"/>
</dbReference>
<dbReference type="RefSeq" id="WP_107137247.1">
    <property type="nucleotide sequence ID" value="NZ_PYSV01000004.1"/>
</dbReference>
<dbReference type="EMBL" id="PYSV01000004">
    <property type="protein sequence ID" value="PTA68828.1"/>
    <property type="molecule type" value="Genomic_DNA"/>
</dbReference>
<comment type="caution">
    <text evidence="1">The sequence shown here is derived from an EMBL/GenBank/DDBJ whole genome shotgun (WGS) entry which is preliminary data.</text>
</comment>
<sequence>MSAASTVQSDIVSLRMSHCRAEHAAGSAQYHLAVLHYRTCLEAAERREDCRAVEFFALKLAGCYERMGLTQKAASFRALAGSGEGPLIG</sequence>
<name>A0A2T3WA88_9DEIO</name>
<accession>A0A2T3WA88</accession>
<dbReference type="AlphaFoldDB" id="A0A2T3WA88"/>
<reference evidence="1 2" key="1">
    <citation type="submission" date="2018-03" db="EMBL/GenBank/DDBJ databases">
        <title>Draft genome of Deinococcus sp. OD32.</title>
        <authorList>
            <person name="Wang X.-P."/>
            <person name="Du Z.-J."/>
        </authorList>
    </citation>
    <scope>NUCLEOTIDE SEQUENCE [LARGE SCALE GENOMIC DNA]</scope>
    <source>
        <strain evidence="1 2">OD32</strain>
    </source>
</reference>
<proteinExistence type="predicted"/>
<dbReference type="OrthoDB" id="72304at2"/>
<keyword evidence="2" id="KW-1185">Reference proteome</keyword>
<organism evidence="1 2">
    <name type="scientific">Deinococcus arcticus</name>
    <dbReference type="NCBI Taxonomy" id="2136176"/>
    <lineage>
        <taxon>Bacteria</taxon>
        <taxon>Thermotogati</taxon>
        <taxon>Deinococcota</taxon>
        <taxon>Deinococci</taxon>
        <taxon>Deinococcales</taxon>
        <taxon>Deinococcaceae</taxon>
        <taxon>Deinococcus</taxon>
    </lineage>
</organism>
<gene>
    <name evidence="1" type="ORF">C8263_06230</name>
</gene>
<evidence type="ECO:0000313" key="1">
    <source>
        <dbReference type="EMBL" id="PTA68828.1"/>
    </source>
</evidence>
<protein>
    <submittedName>
        <fullName evidence="1">Uncharacterized protein</fullName>
    </submittedName>
</protein>